<dbReference type="PIRSF" id="PIRSF000460">
    <property type="entry name" value="Pprylas_GlgP"/>
    <property type="match status" value="1"/>
</dbReference>
<dbReference type="CAZy" id="GT35">
    <property type="family name" value="Glycosyltransferase Family 35"/>
</dbReference>
<accession>Q1IM48</accession>
<evidence type="ECO:0000256" key="5">
    <source>
        <dbReference type="ARBA" id="ARBA00022676"/>
    </source>
</evidence>
<feature type="modified residue" description="N6-(pyridoxal phosphate)lysine" evidence="10">
    <location>
        <position position="712"/>
    </location>
</feature>
<evidence type="ECO:0000256" key="9">
    <source>
        <dbReference type="ARBA" id="ARBA00025174"/>
    </source>
</evidence>
<dbReference type="NCBIfam" id="TIGR02093">
    <property type="entry name" value="P_ylase"/>
    <property type="match status" value="1"/>
</dbReference>
<evidence type="ECO:0000313" key="14">
    <source>
        <dbReference type="Proteomes" id="UP000002432"/>
    </source>
</evidence>
<dbReference type="GO" id="GO:0005980">
    <property type="term" value="P:glycogen catabolic process"/>
    <property type="evidence" value="ECO:0007669"/>
    <property type="project" value="TreeGrafter"/>
</dbReference>
<dbReference type="PROSITE" id="PS00102">
    <property type="entry name" value="PHOSPHORYLASE"/>
    <property type="match status" value="1"/>
</dbReference>
<evidence type="ECO:0000313" key="13">
    <source>
        <dbReference type="EMBL" id="ABF42052.1"/>
    </source>
</evidence>
<evidence type="ECO:0000256" key="2">
    <source>
        <dbReference type="ARBA" id="ARBA00001933"/>
    </source>
</evidence>
<dbReference type="InterPro" id="IPR000811">
    <property type="entry name" value="Glyco_trans_35"/>
</dbReference>
<dbReference type="SUPFAM" id="SSF53756">
    <property type="entry name" value="UDP-Glycosyltransferase/glycogen phosphorylase"/>
    <property type="match status" value="1"/>
</dbReference>
<evidence type="ECO:0000256" key="8">
    <source>
        <dbReference type="ARBA" id="ARBA00023277"/>
    </source>
</evidence>
<comment type="function">
    <text evidence="9">Phosphorylase is an important allosteric enzyme in carbohydrate metabolism. Enzymes from different sources differ in their regulatory mechanisms and in their natural substrates. However, all known phosphorylases share catalytic and structural properties.</text>
</comment>
<dbReference type="KEGG" id="aba:Acid345_3051"/>
<dbReference type="InterPro" id="IPR011833">
    <property type="entry name" value="Glycg_phsphrylas"/>
</dbReference>
<evidence type="ECO:0000256" key="4">
    <source>
        <dbReference type="ARBA" id="ARBA00022533"/>
    </source>
</evidence>
<comment type="catalytic activity">
    <reaction evidence="1 11">
        <text>[(1-&gt;4)-alpha-D-glucosyl](n) + phosphate = [(1-&gt;4)-alpha-D-glucosyl](n-1) + alpha-D-glucose 1-phosphate</text>
        <dbReference type="Rhea" id="RHEA:41732"/>
        <dbReference type="Rhea" id="RHEA-COMP:9584"/>
        <dbReference type="Rhea" id="RHEA-COMP:9586"/>
        <dbReference type="ChEBI" id="CHEBI:15444"/>
        <dbReference type="ChEBI" id="CHEBI:43474"/>
        <dbReference type="ChEBI" id="CHEBI:58601"/>
        <dbReference type="EC" id="2.4.1.1"/>
    </reaction>
</comment>
<comment type="function">
    <text evidence="11">Allosteric enzyme that catalyzes the rate-limiting step in glycogen catabolism, the phosphorolytic cleavage of glycogen to produce glucose-1-phosphate, and plays a central role in maintaining cellular and organismal glucose homeostasis.</text>
</comment>
<dbReference type="Pfam" id="PF00343">
    <property type="entry name" value="Phosphorylase"/>
    <property type="match status" value="1"/>
</dbReference>
<gene>
    <name evidence="13" type="ordered locus">Acid345_3051</name>
</gene>
<dbReference type="GO" id="GO:0030170">
    <property type="term" value="F:pyridoxal phosphate binding"/>
    <property type="evidence" value="ECO:0007669"/>
    <property type="project" value="InterPro"/>
</dbReference>
<protein>
    <recommendedName>
        <fullName evidence="11">Alpha-1,4 glucan phosphorylase</fullName>
        <ecNumber evidence="11">2.4.1.1</ecNumber>
    </recommendedName>
</protein>
<dbReference type="HOGENOM" id="CLU_010198_1_1_0"/>
<dbReference type="GO" id="GO:0008184">
    <property type="term" value="F:glycogen phosphorylase activity"/>
    <property type="evidence" value="ECO:0007669"/>
    <property type="project" value="InterPro"/>
</dbReference>
<proteinExistence type="inferred from homology"/>
<evidence type="ECO:0000256" key="12">
    <source>
        <dbReference type="SAM" id="MobiDB-lite"/>
    </source>
</evidence>
<keyword evidence="8 11" id="KW-0119">Carbohydrate metabolism</keyword>
<sequence length="894" mass="101155">MNAPLGVKVAYLYRWSNETGEPRAKREGPLRRTSQSSAVTGLESMASSSNLLPNVRPAELLREAIYRHIRYTLVLRNPRLLGPVELLTPVSLAVRDRIVDRMIETEERVRSKDSKRLYYLSMEFLMGRSLNDNLHNLGITELMREVLASIGMSLDDVLACELDAGLGNGGLGRLAACFLESLATLGMPGYGYGIDYEYGLFRQEINGGFQREKPDRWKANGTPFEIGRPDRALSIPLYGRVETSRDNHGNLRQIWTSQKFVLGIPSDMPVVGWGGETVNFLRLFAARASEDFDIEIFNRGDYIRAVEQKIGNENISRVLYPSDSVMSGKELRLVQEYFLVACAIGDLVRRYDLDHKGYEQFPSKVAIQMNDTHPSLAVAELMRVFIDEKGLEWEQAWELTQATCAYTNHTLLPEALERWSVSLMERVLPRHMQLIYGINHQFLRSISEYSFTDPDLMRRTSIIEEAADKQVRMAHLAIIGSHAVNGVAALHSELVKSTLVPDFAKLWPERFSNKTNGVAPRPWLHKSNPGLAALLTETIGERWVTDLSLLRGLQKFADDAAFRAKFREVKQHNKNRLAKVIFDQTGVQVYTSSLFDVQIKRIHEYKRQLLNVMRIIDQYLQCVDHGVEIKVPRTFVFAGKAAPGYWAAKQIIKLIHNVASVVNSDPRMKDRIKVAFLPDYRVSLAEIIIPAADVSEQISTAGMEASGTGNMKLSMNGALTVGTYDGANIEILEEVGEENFYLFGLRVEQIEEMKRKGLYNAQEYYAKNERTKAVMDSLGSDRFSPQEPGLFRWIVDEILYRGDRYFHLADLPSYVEINESVDEDYLDQELWSRKAAINVARIGKFSSDRTILEYARDIWHIGPFEQPWVPKPKPEAILTAAPPASASESSSVVG</sequence>
<dbReference type="InterPro" id="IPR035090">
    <property type="entry name" value="Pyridoxal_P_attach_site"/>
</dbReference>
<dbReference type="Proteomes" id="UP000002432">
    <property type="component" value="Chromosome"/>
</dbReference>
<name>Q1IM48_KORVE</name>
<dbReference type="CDD" id="cd04300">
    <property type="entry name" value="GT35_Glycogen_Phosphorylase"/>
    <property type="match status" value="1"/>
</dbReference>
<dbReference type="FunFam" id="3.40.50.2000:FF:000003">
    <property type="entry name" value="Alpha-1,4 glucan phosphorylase"/>
    <property type="match status" value="1"/>
</dbReference>
<keyword evidence="14" id="KW-1185">Reference proteome</keyword>
<comment type="cofactor">
    <cofactor evidence="2 11">
        <name>pyridoxal 5'-phosphate</name>
        <dbReference type="ChEBI" id="CHEBI:597326"/>
    </cofactor>
</comment>
<feature type="compositionally biased region" description="Polar residues" evidence="12">
    <location>
        <begin position="32"/>
        <end position="42"/>
    </location>
</feature>
<feature type="region of interest" description="Disordered" evidence="12">
    <location>
        <begin position="21"/>
        <end position="42"/>
    </location>
</feature>
<keyword evidence="5 11" id="KW-0328">Glycosyltransferase</keyword>
<evidence type="ECO:0000256" key="10">
    <source>
        <dbReference type="PIRSR" id="PIRSR000460-1"/>
    </source>
</evidence>
<evidence type="ECO:0000256" key="6">
    <source>
        <dbReference type="ARBA" id="ARBA00022679"/>
    </source>
</evidence>
<keyword evidence="7 10" id="KW-0663">Pyridoxal phosphate</keyword>
<organism evidence="13 14">
    <name type="scientific">Koribacter versatilis (strain Ellin345)</name>
    <dbReference type="NCBI Taxonomy" id="204669"/>
    <lineage>
        <taxon>Bacteria</taxon>
        <taxon>Pseudomonadati</taxon>
        <taxon>Acidobacteriota</taxon>
        <taxon>Terriglobia</taxon>
        <taxon>Terriglobales</taxon>
        <taxon>Candidatus Korobacteraceae</taxon>
        <taxon>Candidatus Korobacter</taxon>
    </lineage>
</organism>
<evidence type="ECO:0000256" key="11">
    <source>
        <dbReference type="RuleBase" id="RU000587"/>
    </source>
</evidence>
<dbReference type="PANTHER" id="PTHR11468:SF3">
    <property type="entry name" value="GLYCOGEN PHOSPHORYLASE, LIVER FORM"/>
    <property type="match status" value="1"/>
</dbReference>
<evidence type="ECO:0000256" key="3">
    <source>
        <dbReference type="ARBA" id="ARBA00006047"/>
    </source>
</evidence>
<feature type="compositionally biased region" description="Basic and acidic residues" evidence="12">
    <location>
        <begin position="21"/>
        <end position="30"/>
    </location>
</feature>
<dbReference type="EnsemblBacteria" id="ABF42052">
    <property type="protein sequence ID" value="ABF42052"/>
    <property type="gene ID" value="Acid345_3051"/>
</dbReference>
<evidence type="ECO:0000256" key="7">
    <source>
        <dbReference type="ARBA" id="ARBA00022898"/>
    </source>
</evidence>
<dbReference type="EC" id="2.4.1.1" evidence="11"/>
<dbReference type="EMBL" id="CP000360">
    <property type="protein sequence ID" value="ABF42052.1"/>
    <property type="molecule type" value="Genomic_DNA"/>
</dbReference>
<keyword evidence="4" id="KW-0021">Allosteric enzyme</keyword>
<dbReference type="AlphaFoldDB" id="Q1IM48"/>
<evidence type="ECO:0000256" key="1">
    <source>
        <dbReference type="ARBA" id="ARBA00001275"/>
    </source>
</evidence>
<dbReference type="STRING" id="204669.Acid345_3051"/>
<comment type="similarity">
    <text evidence="3 11">Belongs to the glycogen phosphorylase family.</text>
</comment>
<dbReference type="GO" id="GO:0005737">
    <property type="term" value="C:cytoplasm"/>
    <property type="evidence" value="ECO:0007669"/>
    <property type="project" value="TreeGrafter"/>
</dbReference>
<reference evidence="13 14" key="1">
    <citation type="journal article" date="2009" name="Appl. Environ. Microbiol.">
        <title>Three genomes from the phylum Acidobacteria provide insight into the lifestyles of these microorganisms in soils.</title>
        <authorList>
            <person name="Ward N.L."/>
            <person name="Challacombe J.F."/>
            <person name="Janssen P.H."/>
            <person name="Henrissat B."/>
            <person name="Coutinho P.M."/>
            <person name="Wu M."/>
            <person name="Xie G."/>
            <person name="Haft D.H."/>
            <person name="Sait M."/>
            <person name="Badger J."/>
            <person name="Barabote R.D."/>
            <person name="Bradley B."/>
            <person name="Brettin T.S."/>
            <person name="Brinkac L.M."/>
            <person name="Bruce D."/>
            <person name="Creasy T."/>
            <person name="Daugherty S.C."/>
            <person name="Davidsen T.M."/>
            <person name="DeBoy R.T."/>
            <person name="Detter J.C."/>
            <person name="Dodson R.J."/>
            <person name="Durkin A.S."/>
            <person name="Ganapathy A."/>
            <person name="Gwinn-Giglio M."/>
            <person name="Han C.S."/>
            <person name="Khouri H."/>
            <person name="Kiss H."/>
            <person name="Kothari S.P."/>
            <person name="Madupu R."/>
            <person name="Nelson K.E."/>
            <person name="Nelson W.C."/>
            <person name="Paulsen I."/>
            <person name="Penn K."/>
            <person name="Ren Q."/>
            <person name="Rosovitz M.J."/>
            <person name="Selengut J.D."/>
            <person name="Shrivastava S."/>
            <person name="Sullivan S.A."/>
            <person name="Tapia R."/>
            <person name="Thompson L.S."/>
            <person name="Watkins K.L."/>
            <person name="Yang Q."/>
            <person name="Yu C."/>
            <person name="Zafar N."/>
            <person name="Zhou L."/>
            <person name="Kuske C.R."/>
        </authorList>
    </citation>
    <scope>NUCLEOTIDE SEQUENCE [LARGE SCALE GENOMIC DNA]</scope>
    <source>
        <strain evidence="13 14">Ellin345</strain>
    </source>
</reference>
<dbReference type="FunFam" id="3.40.50.2000:FF:000149">
    <property type="entry name" value="Glycogen phosphorylase, muscle form"/>
    <property type="match status" value="1"/>
</dbReference>
<dbReference type="PANTHER" id="PTHR11468">
    <property type="entry name" value="GLYCOGEN PHOSPHORYLASE"/>
    <property type="match status" value="1"/>
</dbReference>
<keyword evidence="6 11" id="KW-0808">Transferase</keyword>
<dbReference type="eggNOG" id="COG0058">
    <property type="taxonomic scope" value="Bacteria"/>
</dbReference>
<dbReference type="Gene3D" id="3.40.50.2000">
    <property type="entry name" value="Glycogen Phosphorylase B"/>
    <property type="match status" value="2"/>
</dbReference>